<keyword evidence="3" id="KW-1185">Reference proteome</keyword>
<organism evidence="2 3">
    <name type="scientific">Micromonospora fluostatini</name>
    <dbReference type="NCBI Taxonomy" id="1629071"/>
    <lineage>
        <taxon>Bacteria</taxon>
        <taxon>Bacillati</taxon>
        <taxon>Actinomycetota</taxon>
        <taxon>Actinomycetes</taxon>
        <taxon>Micromonosporales</taxon>
        <taxon>Micromonosporaceae</taxon>
        <taxon>Micromonospora</taxon>
    </lineage>
</organism>
<dbReference type="PANTHER" id="PTHR22916">
    <property type="entry name" value="GLYCOSYLTRANSFERASE"/>
    <property type="match status" value="1"/>
</dbReference>
<proteinExistence type="predicted"/>
<sequence>MTLISFVVPAYRVQAYLRECLDSILDQPFTDLEVIGVDDCSPDAGGEILAGYAERDPRVRVLRLPENVGLGPARNAGLDRAGGEYVWFLDSDDWLAPECLPAVAARLRAGTPDVLLVDHVRRHWDDSASPSAWARVLPGG</sequence>
<name>A0ABY2DEL0_9ACTN</name>
<dbReference type="InterPro" id="IPR029044">
    <property type="entry name" value="Nucleotide-diphossugar_trans"/>
</dbReference>
<comment type="caution">
    <text evidence="2">The sequence shown here is derived from an EMBL/GenBank/DDBJ whole genome shotgun (WGS) entry which is preliminary data.</text>
</comment>
<dbReference type="SUPFAM" id="SSF53448">
    <property type="entry name" value="Nucleotide-diphospho-sugar transferases"/>
    <property type="match status" value="1"/>
</dbReference>
<evidence type="ECO:0000313" key="3">
    <source>
        <dbReference type="Proteomes" id="UP000295626"/>
    </source>
</evidence>
<dbReference type="InterPro" id="IPR001173">
    <property type="entry name" value="Glyco_trans_2-like"/>
</dbReference>
<feature type="non-terminal residue" evidence="2">
    <location>
        <position position="140"/>
    </location>
</feature>
<dbReference type="Gene3D" id="3.90.550.10">
    <property type="entry name" value="Spore Coat Polysaccharide Biosynthesis Protein SpsA, Chain A"/>
    <property type="match status" value="1"/>
</dbReference>
<dbReference type="EMBL" id="SMKE01001086">
    <property type="protein sequence ID" value="TDB80647.1"/>
    <property type="molecule type" value="Genomic_DNA"/>
</dbReference>
<gene>
    <name evidence="2" type="ORF">E1091_19200</name>
</gene>
<feature type="domain" description="Glycosyltransferase 2-like" evidence="1">
    <location>
        <begin position="5"/>
        <end position="127"/>
    </location>
</feature>
<evidence type="ECO:0000259" key="1">
    <source>
        <dbReference type="Pfam" id="PF00535"/>
    </source>
</evidence>
<evidence type="ECO:0000313" key="2">
    <source>
        <dbReference type="EMBL" id="TDB80647.1"/>
    </source>
</evidence>
<dbReference type="PANTHER" id="PTHR22916:SF3">
    <property type="entry name" value="UDP-GLCNAC:BETAGAL BETA-1,3-N-ACETYLGLUCOSAMINYLTRANSFERASE-LIKE PROTEIN 1"/>
    <property type="match status" value="1"/>
</dbReference>
<dbReference type="Pfam" id="PF00535">
    <property type="entry name" value="Glycos_transf_2"/>
    <property type="match status" value="1"/>
</dbReference>
<reference evidence="2 3" key="1">
    <citation type="submission" date="2019-02" db="EMBL/GenBank/DDBJ databases">
        <title>Draft genome sequences of novel Actinobacteria.</title>
        <authorList>
            <person name="Sahin N."/>
            <person name="Ay H."/>
            <person name="Saygin H."/>
        </authorList>
    </citation>
    <scope>NUCLEOTIDE SEQUENCE [LARGE SCALE GENOMIC DNA]</scope>
    <source>
        <strain evidence="2 3">JCM 30529</strain>
    </source>
</reference>
<dbReference type="CDD" id="cd00761">
    <property type="entry name" value="Glyco_tranf_GTA_type"/>
    <property type="match status" value="1"/>
</dbReference>
<accession>A0ABY2DEL0</accession>
<dbReference type="Proteomes" id="UP000295626">
    <property type="component" value="Unassembled WGS sequence"/>
</dbReference>
<protein>
    <submittedName>
        <fullName evidence="2">Glycosyltransferase family 2 protein</fullName>
    </submittedName>
</protein>